<dbReference type="GO" id="GO:0005524">
    <property type="term" value="F:ATP binding"/>
    <property type="evidence" value="ECO:0007669"/>
    <property type="project" value="UniProtKB-KW"/>
</dbReference>
<dbReference type="InterPro" id="IPR003439">
    <property type="entry name" value="ABC_transporter-like_ATP-bd"/>
</dbReference>
<sequence length="295" mass="33439">MRLVMEHLSKQFKNKIAVENIDTELREGVYGFLGANGAGKTTLMQMICGIIEPTAGEVKINGENNIQMGERFRDMLGYLPQEFGYTPGFTAKDFMLYIASIKGLPHRFAKRKTKELLKLVNLEKDADRKIRTFSGGMKRRLGIAQALLNDPKILILDEPTAGLDPKERAYFRNIIAEMSKDKIIIISTHIVSDIEYISDQVLIMKKGKFILQGSAEELLKEVKNEVWSCKIPNNQWSNFERTHCIANSHAMKEFIEARVISASSPIEGAITVEPTLEDLYLKFFSDEIQEEGECI</sequence>
<evidence type="ECO:0000259" key="5">
    <source>
        <dbReference type="PROSITE" id="PS50893"/>
    </source>
</evidence>
<dbReference type="InterPro" id="IPR003593">
    <property type="entry name" value="AAA+_ATPase"/>
</dbReference>
<comment type="similarity">
    <text evidence="1">Belongs to the ABC transporter superfamily.</text>
</comment>
<dbReference type="RefSeq" id="WP_117995093.1">
    <property type="nucleotide sequence ID" value="NZ_QRTJ01000069.1"/>
</dbReference>
<dbReference type="InterPro" id="IPR027417">
    <property type="entry name" value="P-loop_NTPase"/>
</dbReference>
<dbReference type="GO" id="GO:0016887">
    <property type="term" value="F:ATP hydrolysis activity"/>
    <property type="evidence" value="ECO:0007669"/>
    <property type="project" value="InterPro"/>
</dbReference>
<evidence type="ECO:0000313" key="7">
    <source>
        <dbReference type="Proteomes" id="UP000286137"/>
    </source>
</evidence>
<evidence type="ECO:0000313" key="6">
    <source>
        <dbReference type="EMBL" id="RGQ58413.1"/>
    </source>
</evidence>
<dbReference type="Gene3D" id="3.40.50.300">
    <property type="entry name" value="P-loop containing nucleotide triphosphate hydrolases"/>
    <property type="match status" value="1"/>
</dbReference>
<dbReference type="PROSITE" id="PS00211">
    <property type="entry name" value="ABC_TRANSPORTER_1"/>
    <property type="match status" value="1"/>
</dbReference>
<dbReference type="EMBL" id="QRTJ01000069">
    <property type="protein sequence ID" value="RGQ58413.1"/>
    <property type="molecule type" value="Genomic_DNA"/>
</dbReference>
<accession>A0A412BNN9</accession>
<dbReference type="AlphaFoldDB" id="A0A412BNN9"/>
<name>A0A412BNN9_MEDGN</name>
<dbReference type="Proteomes" id="UP000286137">
    <property type="component" value="Unassembled WGS sequence"/>
</dbReference>
<proteinExistence type="inferred from homology"/>
<feature type="domain" description="ABC transporter" evidence="5">
    <location>
        <begin position="3"/>
        <end position="231"/>
    </location>
</feature>
<organism evidence="6 7">
    <name type="scientific">Mediterraneibacter gnavus</name>
    <name type="common">Ruminococcus gnavus</name>
    <dbReference type="NCBI Taxonomy" id="33038"/>
    <lineage>
        <taxon>Bacteria</taxon>
        <taxon>Bacillati</taxon>
        <taxon>Bacillota</taxon>
        <taxon>Clostridia</taxon>
        <taxon>Lachnospirales</taxon>
        <taxon>Lachnospiraceae</taxon>
        <taxon>Mediterraneibacter</taxon>
    </lineage>
</organism>
<evidence type="ECO:0000256" key="3">
    <source>
        <dbReference type="ARBA" id="ARBA00022741"/>
    </source>
</evidence>
<dbReference type="PANTHER" id="PTHR43335">
    <property type="entry name" value="ABC TRANSPORTER, ATP-BINDING PROTEIN"/>
    <property type="match status" value="1"/>
</dbReference>
<comment type="caution">
    <text evidence="6">The sequence shown here is derived from an EMBL/GenBank/DDBJ whole genome shotgun (WGS) entry which is preliminary data.</text>
</comment>
<dbReference type="CDD" id="cd03264">
    <property type="entry name" value="ABC_drug_resistance_like"/>
    <property type="match status" value="1"/>
</dbReference>
<evidence type="ECO:0000256" key="4">
    <source>
        <dbReference type="ARBA" id="ARBA00022840"/>
    </source>
</evidence>
<reference evidence="6 7" key="1">
    <citation type="submission" date="2018-08" db="EMBL/GenBank/DDBJ databases">
        <title>A genome reference for cultivated species of the human gut microbiota.</title>
        <authorList>
            <person name="Zou Y."/>
            <person name="Xue W."/>
            <person name="Luo G."/>
        </authorList>
    </citation>
    <scope>NUCLEOTIDE SEQUENCE [LARGE SCALE GENOMIC DNA]</scope>
    <source>
        <strain evidence="6 7">AF27-4BH</strain>
    </source>
</reference>
<gene>
    <name evidence="6" type="ORF">DWY88_17455</name>
</gene>
<dbReference type="SUPFAM" id="SSF52540">
    <property type="entry name" value="P-loop containing nucleoside triphosphate hydrolases"/>
    <property type="match status" value="1"/>
</dbReference>
<keyword evidence="2" id="KW-0813">Transport</keyword>
<keyword evidence="3" id="KW-0547">Nucleotide-binding</keyword>
<dbReference type="Pfam" id="PF00005">
    <property type="entry name" value="ABC_tran"/>
    <property type="match status" value="1"/>
</dbReference>
<dbReference type="PROSITE" id="PS50893">
    <property type="entry name" value="ABC_TRANSPORTER_2"/>
    <property type="match status" value="1"/>
</dbReference>
<protein>
    <submittedName>
        <fullName evidence="6">ABC transporter ATP-binding protein</fullName>
    </submittedName>
</protein>
<dbReference type="PANTHER" id="PTHR43335:SF2">
    <property type="entry name" value="ABC TRANSPORTER, ATP-BINDING PROTEIN"/>
    <property type="match status" value="1"/>
</dbReference>
<dbReference type="InterPro" id="IPR017871">
    <property type="entry name" value="ABC_transporter-like_CS"/>
</dbReference>
<evidence type="ECO:0000256" key="2">
    <source>
        <dbReference type="ARBA" id="ARBA00022448"/>
    </source>
</evidence>
<evidence type="ECO:0000256" key="1">
    <source>
        <dbReference type="ARBA" id="ARBA00005417"/>
    </source>
</evidence>
<keyword evidence="4 6" id="KW-0067">ATP-binding</keyword>
<dbReference type="SMART" id="SM00382">
    <property type="entry name" value="AAA"/>
    <property type="match status" value="1"/>
</dbReference>